<accession>A0A6I1FAU5</accession>
<evidence type="ECO:0000256" key="4">
    <source>
        <dbReference type="ARBA" id="ARBA00022475"/>
    </source>
</evidence>
<dbReference type="InterPro" id="IPR003594">
    <property type="entry name" value="HATPase_dom"/>
</dbReference>
<evidence type="ECO:0000256" key="2">
    <source>
        <dbReference type="ARBA" id="ARBA00004651"/>
    </source>
</evidence>
<dbReference type="PRINTS" id="PR00344">
    <property type="entry name" value="BCTRLSENSOR"/>
</dbReference>
<evidence type="ECO:0000256" key="9">
    <source>
        <dbReference type="ARBA" id="ARBA00022777"/>
    </source>
</evidence>
<dbReference type="RefSeq" id="WP_152154566.1">
    <property type="nucleotide sequence ID" value="NZ_WEIO01000017.1"/>
</dbReference>
<dbReference type="Pfam" id="PF02518">
    <property type="entry name" value="HATPase_c"/>
    <property type="match status" value="1"/>
</dbReference>
<dbReference type="Proteomes" id="UP000429595">
    <property type="component" value="Unassembled WGS sequence"/>
</dbReference>
<dbReference type="InterPro" id="IPR013767">
    <property type="entry name" value="PAS_fold"/>
</dbReference>
<dbReference type="InterPro" id="IPR029151">
    <property type="entry name" value="Sensor-like_sf"/>
</dbReference>
<proteinExistence type="predicted"/>
<evidence type="ECO:0000256" key="8">
    <source>
        <dbReference type="ARBA" id="ARBA00022741"/>
    </source>
</evidence>
<dbReference type="FunFam" id="1.10.287.130:FF:000011">
    <property type="entry name" value="Sensor histidine kinase DcuS"/>
    <property type="match status" value="1"/>
</dbReference>
<keyword evidence="10" id="KW-0067">ATP-binding</keyword>
<dbReference type="GO" id="GO:0000155">
    <property type="term" value="F:phosphorelay sensor kinase activity"/>
    <property type="evidence" value="ECO:0007669"/>
    <property type="project" value="InterPro"/>
</dbReference>
<organism evidence="16 17">
    <name type="scientific">Bacillus aerolatus</name>
    <dbReference type="NCBI Taxonomy" id="2653354"/>
    <lineage>
        <taxon>Bacteria</taxon>
        <taxon>Bacillati</taxon>
        <taxon>Bacillota</taxon>
        <taxon>Bacilli</taxon>
        <taxon>Bacillales</taxon>
        <taxon>Bacillaceae</taxon>
        <taxon>Bacillus</taxon>
    </lineage>
</organism>
<evidence type="ECO:0000313" key="17">
    <source>
        <dbReference type="Proteomes" id="UP000429595"/>
    </source>
</evidence>
<dbReference type="InterPro" id="IPR004358">
    <property type="entry name" value="Sig_transdc_His_kin-like_C"/>
</dbReference>
<dbReference type="InterPro" id="IPR039506">
    <property type="entry name" value="SPOB_a"/>
</dbReference>
<evidence type="ECO:0000256" key="10">
    <source>
        <dbReference type="ARBA" id="ARBA00022840"/>
    </source>
</evidence>
<dbReference type="GO" id="GO:0005524">
    <property type="term" value="F:ATP binding"/>
    <property type="evidence" value="ECO:0007669"/>
    <property type="project" value="UniProtKB-KW"/>
</dbReference>
<dbReference type="NCBIfam" id="NF008298">
    <property type="entry name" value="PRK11086.1"/>
    <property type="match status" value="1"/>
</dbReference>
<comment type="catalytic activity">
    <reaction evidence="1">
        <text>ATP + protein L-histidine = ADP + protein N-phospho-L-histidine.</text>
        <dbReference type="EC" id="2.7.13.3"/>
    </reaction>
</comment>
<gene>
    <name evidence="16" type="primary">dcuS</name>
    <name evidence="16" type="ORF">F9802_18390</name>
</gene>
<keyword evidence="6 16" id="KW-0808">Transferase</keyword>
<dbReference type="PROSITE" id="PS50109">
    <property type="entry name" value="HIS_KIN"/>
    <property type="match status" value="1"/>
</dbReference>
<dbReference type="EMBL" id="WEIO01000017">
    <property type="protein sequence ID" value="KAB7704169.1"/>
    <property type="molecule type" value="Genomic_DNA"/>
</dbReference>
<dbReference type="Gene3D" id="3.30.565.10">
    <property type="entry name" value="Histidine kinase-like ATPase, C-terminal domain"/>
    <property type="match status" value="1"/>
</dbReference>
<keyword evidence="8" id="KW-0547">Nucleotide-binding</keyword>
<dbReference type="SMART" id="SM00387">
    <property type="entry name" value="HATPase_c"/>
    <property type="match status" value="1"/>
</dbReference>
<dbReference type="PANTHER" id="PTHR43547:SF10">
    <property type="entry name" value="SENSOR HISTIDINE KINASE DCUS"/>
    <property type="match status" value="1"/>
</dbReference>
<dbReference type="EC" id="2.7.13.3" evidence="3"/>
<keyword evidence="12" id="KW-0902">Two-component regulatory system</keyword>
<dbReference type="Pfam" id="PF00989">
    <property type="entry name" value="PAS"/>
    <property type="match status" value="1"/>
</dbReference>
<dbReference type="SUPFAM" id="SSF55874">
    <property type="entry name" value="ATPase domain of HSP90 chaperone/DNA topoisomerase II/histidine kinase"/>
    <property type="match status" value="1"/>
</dbReference>
<evidence type="ECO:0000313" key="16">
    <source>
        <dbReference type="EMBL" id="KAB7704169.1"/>
    </source>
</evidence>
<evidence type="ECO:0000256" key="11">
    <source>
        <dbReference type="ARBA" id="ARBA00022989"/>
    </source>
</evidence>
<comment type="subcellular location">
    <subcellularLocation>
        <location evidence="2">Cell membrane</location>
        <topology evidence="2">Multi-pass membrane protein</topology>
    </subcellularLocation>
</comment>
<dbReference type="Gene3D" id="1.10.287.130">
    <property type="match status" value="1"/>
</dbReference>
<keyword evidence="11 14" id="KW-1133">Transmembrane helix</keyword>
<dbReference type="Pfam" id="PF14689">
    <property type="entry name" value="SPOB_a"/>
    <property type="match status" value="1"/>
</dbReference>
<evidence type="ECO:0000256" key="14">
    <source>
        <dbReference type="SAM" id="Phobius"/>
    </source>
</evidence>
<dbReference type="PANTHER" id="PTHR43547">
    <property type="entry name" value="TWO-COMPONENT HISTIDINE KINASE"/>
    <property type="match status" value="1"/>
</dbReference>
<keyword evidence="5" id="KW-0597">Phosphoprotein</keyword>
<dbReference type="SMART" id="SM00091">
    <property type="entry name" value="PAS"/>
    <property type="match status" value="1"/>
</dbReference>
<keyword evidence="4" id="KW-1003">Cell membrane</keyword>
<keyword evidence="9 16" id="KW-0418">Kinase</keyword>
<evidence type="ECO:0000256" key="6">
    <source>
        <dbReference type="ARBA" id="ARBA00022679"/>
    </source>
</evidence>
<dbReference type="InterPro" id="IPR005467">
    <property type="entry name" value="His_kinase_dom"/>
</dbReference>
<protein>
    <recommendedName>
        <fullName evidence="3">histidine kinase</fullName>
        <ecNumber evidence="3">2.7.13.3</ecNumber>
    </recommendedName>
</protein>
<dbReference type="InterPro" id="IPR036890">
    <property type="entry name" value="HATPase_C_sf"/>
</dbReference>
<dbReference type="AlphaFoldDB" id="A0A6I1FAU5"/>
<sequence>MDEKIKGKITLQALIVMLVVLVVVSSLGVTNMLIASKVAESTRRSLAEKVTITSRLVAESAVVRDGLSGKGPEKAIQPFTEKIRKQSGTHYYITVFDMKGIRKSHPNPALIGKPFQGGDEGPVLAGEEHLSTAEGSLGVSIRYFTPVFDEEGRQTGAAAVGITLKQVETAVDQSRSIIYAGLAAGLVIGLSGALYLGRRVRRVMFGLEPHEMARLLEERSIMIESTHEGMVAVDRAGRITLINEAAARLLEKAGIHGPFTGKEAESVIPRFHLPAILEKGEAVVDEEVDVNGFVFYVNSSPLKVEGRVIGAISTFRDKTEVKKLAERLSGTEMYAEALRAQTHEFMNRLHVILGMVHMKNYDALAAYIEEINIRYQDSIGYLSRRIKDPVIAGFLLAKMSYSVEQGKEVVLSEDSYLPDKKDSRFTHELITILGNLIDNALEATPIDGRPVTVLIESEETGLTIEVKDHGKGMDSPDEAFTKGVSEKGKGRGFGLHLVNESVGLLGGTIQVLTEKGKGTIIEVVIPLHGKGENK</sequence>
<feature type="transmembrane region" description="Helical" evidence="14">
    <location>
        <begin position="12"/>
        <end position="34"/>
    </location>
</feature>
<evidence type="ECO:0000256" key="1">
    <source>
        <dbReference type="ARBA" id="ARBA00000085"/>
    </source>
</evidence>
<dbReference type="InterPro" id="IPR035965">
    <property type="entry name" value="PAS-like_dom_sf"/>
</dbReference>
<evidence type="ECO:0000256" key="5">
    <source>
        <dbReference type="ARBA" id="ARBA00022553"/>
    </source>
</evidence>
<keyword evidence="17" id="KW-1185">Reference proteome</keyword>
<dbReference type="GO" id="GO:0005886">
    <property type="term" value="C:plasma membrane"/>
    <property type="evidence" value="ECO:0007669"/>
    <property type="project" value="UniProtKB-SubCell"/>
</dbReference>
<dbReference type="GO" id="GO:0006355">
    <property type="term" value="P:regulation of DNA-templated transcription"/>
    <property type="evidence" value="ECO:0007669"/>
    <property type="project" value="InterPro"/>
</dbReference>
<feature type="transmembrane region" description="Helical" evidence="14">
    <location>
        <begin position="177"/>
        <end position="197"/>
    </location>
</feature>
<comment type="caution">
    <text evidence="16">The sequence shown here is derived from an EMBL/GenBank/DDBJ whole genome shotgun (WGS) entry which is preliminary data.</text>
</comment>
<dbReference type="Gene3D" id="3.30.450.20">
    <property type="entry name" value="PAS domain"/>
    <property type="match status" value="2"/>
</dbReference>
<dbReference type="CDD" id="cd00130">
    <property type="entry name" value="PAS"/>
    <property type="match status" value="1"/>
</dbReference>
<keyword evidence="7 14" id="KW-0812">Transmembrane</keyword>
<evidence type="ECO:0000256" key="13">
    <source>
        <dbReference type="ARBA" id="ARBA00023136"/>
    </source>
</evidence>
<dbReference type="SUPFAM" id="SSF55890">
    <property type="entry name" value="Sporulation response regulatory protein Spo0B"/>
    <property type="match status" value="1"/>
</dbReference>
<reference evidence="16 17" key="1">
    <citation type="submission" date="2019-10" db="EMBL/GenBank/DDBJ databases">
        <title>Bacillus aerolatum sp. nov., isolated from bioaerosol of sport playgrounds.</title>
        <authorList>
            <person name="Chen P."/>
            <person name="Zhang G."/>
        </authorList>
    </citation>
    <scope>NUCLEOTIDE SEQUENCE [LARGE SCALE GENOMIC DNA]</scope>
    <source>
        <strain evidence="16 17">CX253</strain>
    </source>
</reference>
<evidence type="ECO:0000256" key="3">
    <source>
        <dbReference type="ARBA" id="ARBA00012438"/>
    </source>
</evidence>
<dbReference type="FunFam" id="3.30.450.20:FF:000018">
    <property type="entry name" value="Sensor histidine kinase DcuS"/>
    <property type="match status" value="1"/>
</dbReference>
<dbReference type="InterPro" id="IPR016120">
    <property type="entry name" value="Sig_transdc_His_kin_SpoOB"/>
</dbReference>
<evidence type="ECO:0000256" key="12">
    <source>
        <dbReference type="ARBA" id="ARBA00023012"/>
    </source>
</evidence>
<keyword evidence="13 14" id="KW-0472">Membrane</keyword>
<feature type="domain" description="Histidine kinase" evidence="15">
    <location>
        <begin position="428"/>
        <end position="529"/>
    </location>
</feature>
<dbReference type="Pfam" id="PF17203">
    <property type="entry name" value="sCache_3_2"/>
    <property type="match status" value="1"/>
</dbReference>
<dbReference type="InterPro" id="IPR033463">
    <property type="entry name" value="sCache_3"/>
</dbReference>
<dbReference type="SUPFAM" id="SSF103190">
    <property type="entry name" value="Sensory domain-like"/>
    <property type="match status" value="1"/>
</dbReference>
<name>A0A6I1FAU5_9BACI</name>
<dbReference type="InterPro" id="IPR000014">
    <property type="entry name" value="PAS"/>
</dbReference>
<dbReference type="SUPFAM" id="SSF55785">
    <property type="entry name" value="PYP-like sensor domain (PAS domain)"/>
    <property type="match status" value="1"/>
</dbReference>
<evidence type="ECO:0000256" key="7">
    <source>
        <dbReference type="ARBA" id="ARBA00022692"/>
    </source>
</evidence>
<evidence type="ECO:0000259" key="15">
    <source>
        <dbReference type="PROSITE" id="PS50109"/>
    </source>
</evidence>